<sequence>MLLRPQPGRLRALFRQAGKLRNRPRTISTITPFLRPNTIVSPIHPRLHSSPIISHISNGAYMRTVSRRAFTSASRPIVRRTGILAATLQRLFLRATKAVRGARLTRQFLQLSARQIFTTLRTLQLGPYQVRSSLLKGVISTFRSTATRATPVNTRNAYLQLNKPSIAFARGTLSGYGSRPSAGQLTLSPLKGGMGLQSARKFSSGGARVFDNLIVNAPLALRLASDELDDKAKLARRKSITTSRQISARRTGASFAGKNLAKKAFVFATTATKHHFQPTPSISLSPSSVVTKESLVVEEEEHLTYFQFPQISLPIFGSSTASCETLVTIRLIDPLHVALGSREPTPPTQVAVGPRLFDEAFLHDANTVLEYEHRRYLRAKAILRVLRDANLLHDMDLSSDPAVWTVLVKGRGEVEVKTLLDSEVGFEWRSWCNVECLSSETEDSSSESGGGGLDLSVAQPPSLIRDSRNAGASASMRTGEEDGFEYLNPSLSAMSGECAGMSSVESEDLISLPDDGLSSDGDLASSLYDSREWS</sequence>
<dbReference type="AlphaFoldDB" id="A0AAJ4XRD8"/>
<evidence type="ECO:0000256" key="1">
    <source>
        <dbReference type="SAM" id="MobiDB-lite"/>
    </source>
</evidence>
<keyword evidence="3" id="KW-1185">Reference proteome</keyword>
<accession>A0AAJ4XRD8</accession>
<evidence type="ECO:0000313" key="3">
    <source>
        <dbReference type="Proteomes" id="UP001294444"/>
    </source>
</evidence>
<dbReference type="EMBL" id="OAPG01000017">
    <property type="protein sequence ID" value="SNX86977.1"/>
    <property type="molecule type" value="Genomic_DNA"/>
</dbReference>
<feature type="compositionally biased region" description="Low complexity" evidence="1">
    <location>
        <begin position="509"/>
        <end position="528"/>
    </location>
</feature>
<feature type="region of interest" description="Disordered" evidence="1">
    <location>
        <begin position="466"/>
        <end position="534"/>
    </location>
</feature>
<name>A0AAJ4XRD8_9BASI</name>
<organism evidence="2 3">
    <name type="scientific">Melanopsichium pennsylvanicum</name>
    <dbReference type="NCBI Taxonomy" id="63383"/>
    <lineage>
        <taxon>Eukaryota</taxon>
        <taxon>Fungi</taxon>
        <taxon>Dikarya</taxon>
        <taxon>Basidiomycota</taxon>
        <taxon>Ustilaginomycotina</taxon>
        <taxon>Ustilaginomycetes</taxon>
        <taxon>Ustilaginales</taxon>
        <taxon>Ustilaginaceae</taxon>
        <taxon>Melanopsichium</taxon>
    </lineage>
</organism>
<proteinExistence type="predicted"/>
<gene>
    <name evidence="2" type="ORF">MEPE_05686</name>
</gene>
<comment type="caution">
    <text evidence="2">The sequence shown here is derived from an EMBL/GenBank/DDBJ whole genome shotgun (WGS) entry which is preliminary data.</text>
</comment>
<reference evidence="2" key="1">
    <citation type="submission" date="2023-10" db="EMBL/GenBank/DDBJ databases">
        <authorList>
            <person name="Guldener U."/>
        </authorList>
    </citation>
    <scope>NUCLEOTIDE SEQUENCE</scope>
    <source>
        <strain evidence="2">Mp4</strain>
    </source>
</reference>
<dbReference type="Proteomes" id="UP001294444">
    <property type="component" value="Unassembled WGS sequence"/>
</dbReference>
<protein>
    <submittedName>
        <fullName evidence="2">Uncharacterized protein</fullName>
    </submittedName>
</protein>
<evidence type="ECO:0000313" key="2">
    <source>
        <dbReference type="EMBL" id="SNX86977.1"/>
    </source>
</evidence>